<dbReference type="Gene3D" id="1.20.1530.20">
    <property type="match status" value="1"/>
</dbReference>
<dbReference type="Proteomes" id="UP001604336">
    <property type="component" value="Unassembled WGS sequence"/>
</dbReference>
<dbReference type="PANTHER" id="PTHR10361:SF66">
    <property type="entry name" value="OS12G0170300 PROTEIN"/>
    <property type="match status" value="1"/>
</dbReference>
<dbReference type="PANTHER" id="PTHR10361">
    <property type="entry name" value="SODIUM-BILE ACID COTRANSPORTER"/>
    <property type="match status" value="1"/>
</dbReference>
<dbReference type="GO" id="GO:0016020">
    <property type="term" value="C:membrane"/>
    <property type="evidence" value="ECO:0007669"/>
    <property type="project" value="UniProtKB-SubCell"/>
</dbReference>
<dbReference type="EMBL" id="JBFOLK010000014">
    <property type="protein sequence ID" value="KAL2460538.1"/>
    <property type="molecule type" value="Genomic_DNA"/>
</dbReference>
<comment type="subcellular location">
    <subcellularLocation>
        <location evidence="1">Membrane</location>
        <topology evidence="1">Multi-pass membrane protein</topology>
    </subcellularLocation>
</comment>
<keyword evidence="4" id="KW-1185">Reference proteome</keyword>
<evidence type="ECO:0000313" key="4">
    <source>
        <dbReference type="Proteomes" id="UP001604336"/>
    </source>
</evidence>
<reference evidence="4" key="1">
    <citation type="submission" date="2024-07" db="EMBL/GenBank/DDBJ databases">
        <title>Two chromosome-level genome assemblies of Korean endemic species Abeliophyllum distichum and Forsythia ovata (Oleaceae).</title>
        <authorList>
            <person name="Jang H."/>
        </authorList>
    </citation>
    <scope>NUCLEOTIDE SEQUENCE [LARGE SCALE GENOMIC DNA]</scope>
</reference>
<dbReference type="InterPro" id="IPR038770">
    <property type="entry name" value="Na+/solute_symporter_sf"/>
</dbReference>
<feature type="transmembrane region" description="Helical" evidence="2">
    <location>
        <begin position="68"/>
        <end position="89"/>
    </location>
</feature>
<dbReference type="AlphaFoldDB" id="A0ABD1PAZ8"/>
<gene>
    <name evidence="3" type="ORF">Adt_43958</name>
</gene>
<evidence type="ECO:0000256" key="1">
    <source>
        <dbReference type="ARBA" id="ARBA00004141"/>
    </source>
</evidence>
<proteinExistence type="predicted"/>
<comment type="caution">
    <text evidence="3">The sequence shown here is derived from an EMBL/GenBank/DDBJ whole genome shotgun (WGS) entry which is preliminary data.</text>
</comment>
<evidence type="ECO:0000313" key="3">
    <source>
        <dbReference type="EMBL" id="KAL2460538.1"/>
    </source>
</evidence>
<accession>A0ABD1PAZ8</accession>
<dbReference type="InterPro" id="IPR004710">
    <property type="entry name" value="Bilac:Na_transpt"/>
</dbReference>
<evidence type="ECO:0000256" key="2">
    <source>
        <dbReference type="SAM" id="Phobius"/>
    </source>
</evidence>
<name>A0ABD1PAZ8_9LAMI</name>
<sequence length="143" mass="16263">MSLSLCFTQFTSHPKQAPSRIPLYKPINPIIISTTLKLSNRRFPIFRCVSENSEHVGVTPEKPRWENWLATAASLYPIYVTVGGVVACFRPSTFSWFVKRAPTSYSLTLGFIMLVMGITLELRDLINLFVQRPLEVSLLSDHF</sequence>
<keyword evidence="2" id="KW-1133">Transmembrane helix</keyword>
<keyword evidence="2" id="KW-0472">Membrane</keyword>
<organism evidence="3 4">
    <name type="scientific">Abeliophyllum distichum</name>
    <dbReference type="NCBI Taxonomy" id="126358"/>
    <lineage>
        <taxon>Eukaryota</taxon>
        <taxon>Viridiplantae</taxon>
        <taxon>Streptophyta</taxon>
        <taxon>Embryophyta</taxon>
        <taxon>Tracheophyta</taxon>
        <taxon>Spermatophyta</taxon>
        <taxon>Magnoliopsida</taxon>
        <taxon>eudicotyledons</taxon>
        <taxon>Gunneridae</taxon>
        <taxon>Pentapetalae</taxon>
        <taxon>asterids</taxon>
        <taxon>lamiids</taxon>
        <taxon>Lamiales</taxon>
        <taxon>Oleaceae</taxon>
        <taxon>Forsythieae</taxon>
        <taxon>Abeliophyllum</taxon>
    </lineage>
</organism>
<feature type="transmembrane region" description="Helical" evidence="2">
    <location>
        <begin position="101"/>
        <end position="120"/>
    </location>
</feature>
<keyword evidence="2" id="KW-0812">Transmembrane</keyword>
<protein>
    <submittedName>
        <fullName evidence="3">Na+-bile acid cotransporter</fullName>
    </submittedName>
</protein>